<dbReference type="SUPFAM" id="SSF47240">
    <property type="entry name" value="Ferritin-like"/>
    <property type="match status" value="1"/>
</dbReference>
<sequence length="164" mass="17936">MAINSLKDVYIDQLQDIYSALKQSRAATEKLVEVAAHDELREALKDGVKGIEQGMDSASSIVRAHGEDPTDEFCKGMEGLVKEVHAHVLDAEFGDDDARDAMLITQYQRMAHYAIAGWGCVAAFAKRLDLEDDASKIQTELKHTIEGDERMTKIAISGINSAAA</sequence>
<comment type="caution">
    <text evidence="1">The sequence shown here is derived from an EMBL/GenBank/DDBJ whole genome shotgun (WGS) entry which is preliminary data.</text>
</comment>
<dbReference type="AlphaFoldDB" id="W4HDH6"/>
<dbReference type="InterPro" id="IPR047114">
    <property type="entry name" value="YciF"/>
</dbReference>
<evidence type="ECO:0000313" key="2">
    <source>
        <dbReference type="Proteomes" id="UP000019063"/>
    </source>
</evidence>
<dbReference type="EMBL" id="AQQW01000024">
    <property type="protein sequence ID" value="ETW10784.1"/>
    <property type="molecule type" value="Genomic_DNA"/>
</dbReference>
<proteinExistence type="predicted"/>
<dbReference type="InterPro" id="IPR009078">
    <property type="entry name" value="Ferritin-like_SF"/>
</dbReference>
<dbReference type="InterPro" id="IPR012347">
    <property type="entry name" value="Ferritin-like"/>
</dbReference>
<dbReference type="eggNOG" id="COG3685">
    <property type="taxonomic scope" value="Bacteria"/>
</dbReference>
<protein>
    <submittedName>
        <fullName evidence="1">YcfI, structural protein</fullName>
    </submittedName>
</protein>
<gene>
    <name evidence="1" type="ORF">ATO8_20349</name>
</gene>
<dbReference type="PANTHER" id="PTHR30565:SF9">
    <property type="entry name" value="PROTEIN YCIF"/>
    <property type="match status" value="1"/>
</dbReference>
<dbReference type="InterPro" id="IPR010287">
    <property type="entry name" value="DUF892_YciF-like"/>
</dbReference>
<dbReference type="Proteomes" id="UP000019063">
    <property type="component" value="Unassembled WGS sequence"/>
</dbReference>
<keyword evidence="2" id="KW-1185">Reference proteome</keyword>
<accession>W4HDH6</accession>
<name>W4HDH6_9RHOB</name>
<dbReference type="PANTHER" id="PTHR30565">
    <property type="entry name" value="PROTEIN YCIF"/>
    <property type="match status" value="1"/>
</dbReference>
<evidence type="ECO:0000313" key="1">
    <source>
        <dbReference type="EMBL" id="ETW10784.1"/>
    </source>
</evidence>
<reference evidence="1 2" key="1">
    <citation type="journal article" date="2014" name="Antonie Van Leeuwenhoek">
        <title>Roseivivax atlanticus sp. nov., isolated from surface seawater of the Atlantic Ocean.</title>
        <authorList>
            <person name="Li G."/>
            <person name="Lai Q."/>
            <person name="Liu X."/>
            <person name="Sun F."/>
            <person name="Shao Z."/>
        </authorList>
    </citation>
    <scope>NUCLEOTIDE SEQUENCE [LARGE SCALE GENOMIC DNA]</scope>
    <source>
        <strain evidence="1 2">22II-s10s</strain>
    </source>
</reference>
<dbReference type="PATRIC" id="fig|1317118.6.peg.4166"/>
<dbReference type="Pfam" id="PF05974">
    <property type="entry name" value="DUF892"/>
    <property type="match status" value="1"/>
</dbReference>
<dbReference type="RefSeq" id="WP_043847286.1">
    <property type="nucleotide sequence ID" value="NZ_AQQW01000024.1"/>
</dbReference>
<dbReference type="Gene3D" id="1.20.1260.10">
    <property type="match status" value="1"/>
</dbReference>
<organism evidence="1 2">
    <name type="scientific">Roseivivax marinus</name>
    <dbReference type="NCBI Taxonomy" id="1379903"/>
    <lineage>
        <taxon>Bacteria</taxon>
        <taxon>Pseudomonadati</taxon>
        <taxon>Pseudomonadota</taxon>
        <taxon>Alphaproteobacteria</taxon>
        <taxon>Rhodobacterales</taxon>
        <taxon>Roseobacteraceae</taxon>
        <taxon>Roseivivax</taxon>
    </lineage>
</organism>
<dbReference type="STRING" id="1379903.ATO8_20349"/>